<dbReference type="PROSITE" id="PS50977">
    <property type="entry name" value="HTH_TETR_2"/>
    <property type="match status" value="1"/>
</dbReference>
<dbReference type="PANTHER" id="PTHR30055:SF226">
    <property type="entry name" value="HTH-TYPE TRANSCRIPTIONAL REGULATOR PKSA"/>
    <property type="match status" value="1"/>
</dbReference>
<accession>A0A537K577</accession>
<protein>
    <submittedName>
        <fullName evidence="6">TetR/AcrR family transcriptional regulator</fullName>
    </submittedName>
</protein>
<dbReference type="EMBL" id="VBAK01000106">
    <property type="protein sequence ID" value="TMI90900.1"/>
    <property type="molecule type" value="Genomic_DNA"/>
</dbReference>
<evidence type="ECO:0000256" key="2">
    <source>
        <dbReference type="ARBA" id="ARBA00023125"/>
    </source>
</evidence>
<evidence type="ECO:0000256" key="4">
    <source>
        <dbReference type="PROSITE-ProRule" id="PRU00335"/>
    </source>
</evidence>
<dbReference type="SUPFAM" id="SSF46689">
    <property type="entry name" value="Homeodomain-like"/>
    <property type="match status" value="1"/>
</dbReference>
<reference evidence="6 7" key="1">
    <citation type="journal article" date="2019" name="Nat. Microbiol.">
        <title>Mediterranean grassland soil C-N compound turnover is dependent on rainfall and depth, and is mediated by genomically divergent microorganisms.</title>
        <authorList>
            <person name="Diamond S."/>
            <person name="Andeer P.F."/>
            <person name="Li Z."/>
            <person name="Crits-Christoph A."/>
            <person name="Burstein D."/>
            <person name="Anantharaman K."/>
            <person name="Lane K.R."/>
            <person name="Thomas B.C."/>
            <person name="Pan C."/>
            <person name="Northen T.R."/>
            <person name="Banfield J.F."/>
        </authorList>
    </citation>
    <scope>NUCLEOTIDE SEQUENCE [LARGE SCALE GENOMIC DNA]</scope>
    <source>
        <strain evidence="6">NP_3</strain>
    </source>
</reference>
<keyword evidence="1" id="KW-0805">Transcription regulation</keyword>
<proteinExistence type="predicted"/>
<keyword evidence="2 4" id="KW-0238">DNA-binding</keyword>
<dbReference type="Gene3D" id="1.10.10.60">
    <property type="entry name" value="Homeodomain-like"/>
    <property type="match status" value="1"/>
</dbReference>
<dbReference type="GO" id="GO:0045892">
    <property type="term" value="P:negative regulation of DNA-templated transcription"/>
    <property type="evidence" value="ECO:0007669"/>
    <property type="project" value="UniProtKB-ARBA"/>
</dbReference>
<dbReference type="SUPFAM" id="SSF48498">
    <property type="entry name" value="Tetracyclin repressor-like, C-terminal domain"/>
    <property type="match status" value="1"/>
</dbReference>
<dbReference type="InterPro" id="IPR001647">
    <property type="entry name" value="HTH_TetR"/>
</dbReference>
<dbReference type="InterPro" id="IPR009057">
    <property type="entry name" value="Homeodomain-like_sf"/>
</dbReference>
<dbReference type="Gene3D" id="1.10.357.10">
    <property type="entry name" value="Tetracycline Repressor, domain 2"/>
    <property type="match status" value="1"/>
</dbReference>
<dbReference type="InterPro" id="IPR050109">
    <property type="entry name" value="HTH-type_TetR-like_transc_reg"/>
</dbReference>
<evidence type="ECO:0000259" key="5">
    <source>
        <dbReference type="PROSITE" id="PS50977"/>
    </source>
</evidence>
<dbReference type="FunFam" id="1.10.10.60:FF:000141">
    <property type="entry name" value="TetR family transcriptional regulator"/>
    <property type="match status" value="1"/>
</dbReference>
<dbReference type="GO" id="GO:0003700">
    <property type="term" value="F:DNA-binding transcription factor activity"/>
    <property type="evidence" value="ECO:0007669"/>
    <property type="project" value="TreeGrafter"/>
</dbReference>
<dbReference type="Proteomes" id="UP000318509">
    <property type="component" value="Unassembled WGS sequence"/>
</dbReference>
<dbReference type="InterPro" id="IPR036271">
    <property type="entry name" value="Tet_transcr_reg_TetR-rel_C_sf"/>
</dbReference>
<dbReference type="Pfam" id="PF17932">
    <property type="entry name" value="TetR_C_24"/>
    <property type="match status" value="1"/>
</dbReference>
<dbReference type="InterPro" id="IPR041490">
    <property type="entry name" value="KstR2_TetR_C"/>
</dbReference>
<evidence type="ECO:0000256" key="1">
    <source>
        <dbReference type="ARBA" id="ARBA00023015"/>
    </source>
</evidence>
<organism evidence="6 7">
    <name type="scientific">Candidatus Segetimicrobium genomatis</name>
    <dbReference type="NCBI Taxonomy" id="2569760"/>
    <lineage>
        <taxon>Bacteria</taxon>
        <taxon>Bacillati</taxon>
        <taxon>Candidatus Sysuimicrobiota</taxon>
        <taxon>Candidatus Sysuimicrobiia</taxon>
        <taxon>Candidatus Sysuimicrobiales</taxon>
        <taxon>Candidatus Segetimicrobiaceae</taxon>
        <taxon>Candidatus Segetimicrobium</taxon>
    </lineage>
</organism>
<keyword evidence="3" id="KW-0804">Transcription</keyword>
<dbReference type="PANTHER" id="PTHR30055">
    <property type="entry name" value="HTH-TYPE TRANSCRIPTIONAL REGULATOR RUTR"/>
    <property type="match status" value="1"/>
</dbReference>
<evidence type="ECO:0000313" key="6">
    <source>
        <dbReference type="EMBL" id="TMI90900.1"/>
    </source>
</evidence>
<dbReference type="Pfam" id="PF00440">
    <property type="entry name" value="TetR_N"/>
    <property type="match status" value="1"/>
</dbReference>
<feature type="DNA-binding region" description="H-T-H motif" evidence="4">
    <location>
        <begin position="39"/>
        <end position="58"/>
    </location>
</feature>
<feature type="domain" description="HTH tetR-type" evidence="5">
    <location>
        <begin position="16"/>
        <end position="76"/>
    </location>
</feature>
<comment type="caution">
    <text evidence="6">The sequence shown here is derived from an EMBL/GenBank/DDBJ whole genome shotgun (WGS) entry which is preliminary data.</text>
</comment>
<dbReference type="GO" id="GO:0000976">
    <property type="term" value="F:transcription cis-regulatory region binding"/>
    <property type="evidence" value="ECO:0007669"/>
    <property type="project" value="TreeGrafter"/>
</dbReference>
<evidence type="ECO:0000256" key="3">
    <source>
        <dbReference type="ARBA" id="ARBA00023163"/>
    </source>
</evidence>
<dbReference type="PRINTS" id="PR00455">
    <property type="entry name" value="HTHTETR"/>
</dbReference>
<dbReference type="AlphaFoldDB" id="A0A537K577"/>
<evidence type="ECO:0000313" key="7">
    <source>
        <dbReference type="Proteomes" id="UP000318509"/>
    </source>
</evidence>
<sequence length="211" mass="23093">MATTTLDRLTKKLQREETRRKILRSAAQVFAAKGFHSAVVDDIVKASGTSKGAVYFYFESKEQIFLSLVEDFASSLAREIQGAVQRARGLVAQVEAAVATLVRIFQADRDLAKIVLVDWPSVGAEFQGRRIALKAMLVEVLRGYLDRAVEDSKIAAQDTETAAYVWIGAISEVVLRWVNTGKPDPLEEVLAPLTQLLLLSVGFAVSPAASR</sequence>
<gene>
    <name evidence="6" type="ORF">E6H00_05590</name>
</gene>
<name>A0A537K577_9BACT</name>